<dbReference type="Proteomes" id="UP001049176">
    <property type="component" value="Chromosome 1"/>
</dbReference>
<dbReference type="KEGG" id="more:E1B28_001394"/>
<sequence length="86" mass="9660">MLPTPVKNDHEDKYDPSSAFQQSLRGKATDSMKHVINIPITKHVEDSRQSKTSSLSKIGRRLYDGYEKRAAKYGGNVSAECRISYA</sequence>
<keyword evidence="3" id="KW-1185">Reference proteome</keyword>
<dbReference type="AlphaFoldDB" id="A0A9P7V3B0"/>
<gene>
    <name evidence="2" type="ORF">E1B28_001394</name>
</gene>
<organism evidence="2 3">
    <name type="scientific">Marasmius oreades</name>
    <name type="common">fairy-ring Marasmius</name>
    <dbReference type="NCBI Taxonomy" id="181124"/>
    <lineage>
        <taxon>Eukaryota</taxon>
        <taxon>Fungi</taxon>
        <taxon>Dikarya</taxon>
        <taxon>Basidiomycota</taxon>
        <taxon>Agaricomycotina</taxon>
        <taxon>Agaricomycetes</taxon>
        <taxon>Agaricomycetidae</taxon>
        <taxon>Agaricales</taxon>
        <taxon>Marasmiineae</taxon>
        <taxon>Marasmiaceae</taxon>
        <taxon>Marasmius</taxon>
    </lineage>
</organism>
<proteinExistence type="predicted"/>
<dbReference type="EMBL" id="CM032181">
    <property type="protein sequence ID" value="KAG7099561.1"/>
    <property type="molecule type" value="Genomic_DNA"/>
</dbReference>
<protein>
    <submittedName>
        <fullName evidence="2">Uncharacterized protein</fullName>
    </submittedName>
</protein>
<dbReference type="RefSeq" id="XP_043016031.1">
    <property type="nucleotide sequence ID" value="XM_043147326.1"/>
</dbReference>
<feature type="region of interest" description="Disordered" evidence="1">
    <location>
        <begin position="1"/>
        <end position="31"/>
    </location>
</feature>
<dbReference type="GeneID" id="66070470"/>
<evidence type="ECO:0000313" key="2">
    <source>
        <dbReference type="EMBL" id="KAG7099561.1"/>
    </source>
</evidence>
<name>A0A9P7V3B0_9AGAR</name>
<evidence type="ECO:0000256" key="1">
    <source>
        <dbReference type="SAM" id="MobiDB-lite"/>
    </source>
</evidence>
<dbReference type="OrthoDB" id="10533643at2759"/>
<evidence type="ECO:0000313" key="3">
    <source>
        <dbReference type="Proteomes" id="UP001049176"/>
    </source>
</evidence>
<accession>A0A9P7V3B0</accession>
<comment type="caution">
    <text evidence="2">The sequence shown here is derived from an EMBL/GenBank/DDBJ whole genome shotgun (WGS) entry which is preliminary data.</text>
</comment>
<reference evidence="2" key="1">
    <citation type="journal article" date="2021" name="Genome Biol. Evol.">
        <title>The assembled and annotated genome of the fairy-ring fungus Marasmius oreades.</title>
        <authorList>
            <person name="Hiltunen M."/>
            <person name="Ament-Velasquez S.L."/>
            <person name="Johannesson H."/>
        </authorList>
    </citation>
    <scope>NUCLEOTIDE SEQUENCE</scope>
    <source>
        <strain evidence="2">03SP1</strain>
    </source>
</reference>